<evidence type="ECO:0000256" key="4">
    <source>
        <dbReference type="ARBA" id="ARBA00022679"/>
    </source>
</evidence>
<dbReference type="Gene3D" id="3.40.50.300">
    <property type="entry name" value="P-loop containing nucleotide triphosphate hydrolases"/>
    <property type="match status" value="1"/>
</dbReference>
<comment type="catalytic activity">
    <reaction evidence="9 11">
        <text>dTMP + ATP = dTDP + ADP</text>
        <dbReference type="Rhea" id="RHEA:13517"/>
        <dbReference type="ChEBI" id="CHEBI:30616"/>
        <dbReference type="ChEBI" id="CHEBI:58369"/>
        <dbReference type="ChEBI" id="CHEBI:63528"/>
        <dbReference type="ChEBI" id="CHEBI:456216"/>
        <dbReference type="EC" id="2.7.4.9"/>
    </reaction>
</comment>
<dbReference type="Proteomes" id="UP000251213">
    <property type="component" value="Unassembled WGS sequence"/>
</dbReference>
<proteinExistence type="inferred from homology"/>
<dbReference type="GO" id="GO:0006227">
    <property type="term" value="P:dUDP biosynthetic process"/>
    <property type="evidence" value="ECO:0007669"/>
    <property type="project" value="TreeGrafter"/>
</dbReference>
<dbReference type="PROSITE" id="PS01331">
    <property type="entry name" value="THYMIDYLATE_KINASE"/>
    <property type="match status" value="1"/>
</dbReference>
<accession>A0A364K2T8</accession>
<dbReference type="GO" id="GO:0005524">
    <property type="term" value="F:ATP binding"/>
    <property type="evidence" value="ECO:0007669"/>
    <property type="project" value="UniProtKB-UniRule"/>
</dbReference>
<name>A0A364K2T8_9BACL</name>
<dbReference type="AlphaFoldDB" id="A0A364K2T8"/>
<evidence type="ECO:0000256" key="1">
    <source>
        <dbReference type="ARBA" id="ARBA00009776"/>
    </source>
</evidence>
<evidence type="ECO:0000313" key="13">
    <source>
        <dbReference type="EMBL" id="RAL23155.1"/>
    </source>
</evidence>
<keyword evidence="7 11" id="KW-0418">Kinase</keyword>
<comment type="similarity">
    <text evidence="1 11">Belongs to the thymidylate kinase family.</text>
</comment>
<dbReference type="GO" id="GO:0006233">
    <property type="term" value="P:dTDP biosynthetic process"/>
    <property type="evidence" value="ECO:0007669"/>
    <property type="project" value="InterPro"/>
</dbReference>
<dbReference type="Pfam" id="PF02223">
    <property type="entry name" value="Thymidylate_kin"/>
    <property type="match status" value="1"/>
</dbReference>
<comment type="function">
    <text evidence="10 11">Phosphorylation of dTMP to form dTDP in both de novo and salvage pathways of dTTP synthesis.</text>
</comment>
<evidence type="ECO:0000256" key="11">
    <source>
        <dbReference type="HAMAP-Rule" id="MF_00165"/>
    </source>
</evidence>
<evidence type="ECO:0000256" key="2">
    <source>
        <dbReference type="ARBA" id="ARBA00012980"/>
    </source>
</evidence>
<gene>
    <name evidence="11" type="primary">tmk</name>
    <name evidence="13" type="ORF">DL897_12355</name>
</gene>
<keyword evidence="4 11" id="KW-0808">Transferase</keyword>
<dbReference type="FunFam" id="3.40.50.300:FF:000225">
    <property type="entry name" value="Thymidylate kinase"/>
    <property type="match status" value="1"/>
</dbReference>
<dbReference type="NCBIfam" id="TIGR00041">
    <property type="entry name" value="DTMP_kinase"/>
    <property type="match status" value="1"/>
</dbReference>
<dbReference type="EMBL" id="QJKK01000007">
    <property type="protein sequence ID" value="RAL23155.1"/>
    <property type="molecule type" value="Genomic_DNA"/>
</dbReference>
<reference evidence="13 14" key="2">
    <citation type="submission" date="2018-06" db="EMBL/GenBank/DDBJ databases">
        <authorList>
            <person name="Zhirakovskaya E."/>
        </authorList>
    </citation>
    <scope>NUCLEOTIDE SEQUENCE [LARGE SCALE GENOMIC DNA]</scope>
    <source>
        <strain evidence="13 14">FBKL4.011</strain>
    </source>
</reference>
<dbReference type="PANTHER" id="PTHR10344:SF4">
    <property type="entry name" value="UMP-CMP KINASE 2, MITOCHONDRIAL"/>
    <property type="match status" value="1"/>
</dbReference>
<evidence type="ECO:0000256" key="3">
    <source>
        <dbReference type="ARBA" id="ARBA00017144"/>
    </source>
</evidence>
<dbReference type="InterPro" id="IPR018094">
    <property type="entry name" value="Thymidylate_kinase"/>
</dbReference>
<evidence type="ECO:0000256" key="7">
    <source>
        <dbReference type="ARBA" id="ARBA00022777"/>
    </source>
</evidence>
<evidence type="ECO:0000313" key="14">
    <source>
        <dbReference type="Proteomes" id="UP000251213"/>
    </source>
</evidence>
<evidence type="ECO:0000259" key="12">
    <source>
        <dbReference type="Pfam" id="PF02223"/>
    </source>
</evidence>
<dbReference type="InterPro" id="IPR018095">
    <property type="entry name" value="Thymidylate_kin_CS"/>
</dbReference>
<evidence type="ECO:0000256" key="10">
    <source>
        <dbReference type="ARBA" id="ARBA00057735"/>
    </source>
</evidence>
<keyword evidence="5 11" id="KW-0545">Nucleotide biosynthesis</keyword>
<evidence type="ECO:0000256" key="6">
    <source>
        <dbReference type="ARBA" id="ARBA00022741"/>
    </source>
</evidence>
<keyword evidence="14" id="KW-1185">Reference proteome</keyword>
<reference evidence="13 14" key="1">
    <citation type="submission" date="2018-06" db="EMBL/GenBank/DDBJ databases">
        <title>Thermoflavimicrobium daqus sp. nov., a thermophilic microbe isolated from Moutai-flavour Daqu.</title>
        <authorList>
            <person name="Wang X."/>
            <person name="Zhou H."/>
        </authorList>
    </citation>
    <scope>NUCLEOTIDE SEQUENCE [LARGE SCALE GENOMIC DNA]</scope>
    <source>
        <strain evidence="13 14">FBKL4.011</strain>
    </source>
</reference>
<keyword evidence="8 11" id="KW-0067">ATP-binding</keyword>
<feature type="binding site" evidence="11">
    <location>
        <begin position="17"/>
        <end position="24"/>
    </location>
    <ligand>
        <name>ATP</name>
        <dbReference type="ChEBI" id="CHEBI:30616"/>
    </ligand>
</feature>
<keyword evidence="6 11" id="KW-0547">Nucleotide-binding</keyword>
<comment type="caution">
    <text evidence="13">The sequence shown here is derived from an EMBL/GenBank/DDBJ whole genome shotgun (WGS) entry which is preliminary data.</text>
</comment>
<sequence>MKLEAFAVKGLFVSFEGPEGAGKTTQIMLVRNFLQAQGIPCVTYREPGGTRIGDAIREILLNPELTEMKPRTEMLLYAASRAQLVEQEILPALTKGYTVLCDRYVDSSIVYQSIGANWELEEVIAVNQIATGNLKPHRTYLLDLPVELSQKRLQARNQRDRMELKDVSFHSRVREGYLSLAKKEPERFRMIKAIGNIEDIGKQIANDLLDLVKESQANHNF</sequence>
<dbReference type="CDD" id="cd01672">
    <property type="entry name" value="TMPK"/>
    <property type="match status" value="1"/>
</dbReference>
<dbReference type="SUPFAM" id="SSF52540">
    <property type="entry name" value="P-loop containing nucleoside triphosphate hydrolases"/>
    <property type="match status" value="1"/>
</dbReference>
<organism evidence="13 14">
    <name type="scientific">Thermoflavimicrobium daqui</name>
    <dbReference type="NCBI Taxonomy" id="2137476"/>
    <lineage>
        <taxon>Bacteria</taxon>
        <taxon>Bacillati</taxon>
        <taxon>Bacillota</taxon>
        <taxon>Bacilli</taxon>
        <taxon>Bacillales</taxon>
        <taxon>Thermoactinomycetaceae</taxon>
        <taxon>Thermoflavimicrobium</taxon>
    </lineage>
</organism>
<protein>
    <recommendedName>
        <fullName evidence="3 11">Thymidylate kinase</fullName>
        <ecNumber evidence="2 11">2.7.4.9</ecNumber>
    </recommendedName>
    <alternativeName>
        <fullName evidence="11">dTMP kinase</fullName>
    </alternativeName>
</protein>
<dbReference type="GO" id="GO:0004798">
    <property type="term" value="F:dTMP kinase activity"/>
    <property type="evidence" value="ECO:0007669"/>
    <property type="project" value="UniProtKB-UniRule"/>
</dbReference>
<dbReference type="InterPro" id="IPR039430">
    <property type="entry name" value="Thymidylate_kin-like_dom"/>
</dbReference>
<dbReference type="OrthoDB" id="9774907at2"/>
<dbReference type="GO" id="GO:0006235">
    <property type="term" value="P:dTTP biosynthetic process"/>
    <property type="evidence" value="ECO:0007669"/>
    <property type="project" value="UniProtKB-UniRule"/>
</dbReference>
<dbReference type="GO" id="GO:0005829">
    <property type="term" value="C:cytosol"/>
    <property type="evidence" value="ECO:0007669"/>
    <property type="project" value="TreeGrafter"/>
</dbReference>
<evidence type="ECO:0000256" key="9">
    <source>
        <dbReference type="ARBA" id="ARBA00048743"/>
    </source>
</evidence>
<dbReference type="EC" id="2.7.4.9" evidence="2 11"/>
<dbReference type="PANTHER" id="PTHR10344">
    <property type="entry name" value="THYMIDYLATE KINASE"/>
    <property type="match status" value="1"/>
</dbReference>
<dbReference type="InterPro" id="IPR027417">
    <property type="entry name" value="P-loop_NTPase"/>
</dbReference>
<evidence type="ECO:0000256" key="8">
    <source>
        <dbReference type="ARBA" id="ARBA00022840"/>
    </source>
</evidence>
<evidence type="ECO:0000256" key="5">
    <source>
        <dbReference type="ARBA" id="ARBA00022727"/>
    </source>
</evidence>
<feature type="domain" description="Thymidylate kinase-like" evidence="12">
    <location>
        <begin position="15"/>
        <end position="204"/>
    </location>
</feature>
<dbReference type="HAMAP" id="MF_00165">
    <property type="entry name" value="Thymidylate_kinase"/>
    <property type="match status" value="1"/>
</dbReference>